<reference evidence="1 2" key="1">
    <citation type="submission" date="2016-10" db="EMBL/GenBank/DDBJ databases">
        <authorList>
            <person name="de Groot N.N."/>
        </authorList>
    </citation>
    <scope>NUCLEOTIDE SEQUENCE [LARGE SCALE GENOMIC DNA]</scope>
    <source>
        <strain evidence="1 2">DSM 46701</strain>
    </source>
</reference>
<dbReference type="AlphaFoldDB" id="A0A1H8J316"/>
<gene>
    <name evidence="1" type="ORF">SAMN05444955_12110</name>
</gene>
<keyword evidence="2" id="KW-1185">Reference proteome</keyword>
<evidence type="ECO:0000313" key="1">
    <source>
        <dbReference type="EMBL" id="SEN74795.1"/>
    </source>
</evidence>
<organism evidence="1 2">
    <name type="scientific">Lihuaxuella thermophila</name>
    <dbReference type="NCBI Taxonomy" id="1173111"/>
    <lineage>
        <taxon>Bacteria</taxon>
        <taxon>Bacillati</taxon>
        <taxon>Bacillota</taxon>
        <taxon>Bacilli</taxon>
        <taxon>Bacillales</taxon>
        <taxon>Thermoactinomycetaceae</taxon>
        <taxon>Lihuaxuella</taxon>
    </lineage>
</organism>
<proteinExistence type="predicted"/>
<dbReference type="EMBL" id="FOCQ01000021">
    <property type="protein sequence ID" value="SEN74795.1"/>
    <property type="molecule type" value="Genomic_DNA"/>
</dbReference>
<evidence type="ECO:0000313" key="2">
    <source>
        <dbReference type="Proteomes" id="UP000199695"/>
    </source>
</evidence>
<dbReference type="Proteomes" id="UP000199695">
    <property type="component" value="Unassembled WGS sequence"/>
</dbReference>
<protein>
    <submittedName>
        <fullName evidence="1">Uncharacterized protein</fullName>
    </submittedName>
</protein>
<name>A0A1H8J316_9BACL</name>
<accession>A0A1H8J316</accession>
<dbReference type="RefSeq" id="WP_089972890.1">
    <property type="nucleotide sequence ID" value="NZ_FOCQ01000021.1"/>
</dbReference>
<sequence>MQIKIYTKRGKLRNTIGIPYITTNQHGRITFPKTTRELLLKHGNLTHVVLGYYEDKKGIAIALPEKYPKAALFKLSKNHTQISCKDFLRDNGLLPEKNGETFFLENEKDGLFIFVKEKQTSEKKATETSSDKNAFPEITNLDEKTKRMLLEQLLNETKTYNNS</sequence>